<dbReference type="GO" id="GO:1990817">
    <property type="term" value="F:poly(A) RNA polymerase activity"/>
    <property type="evidence" value="ECO:0007669"/>
    <property type="project" value="UniProtKB-EC"/>
</dbReference>
<feature type="compositionally biased region" description="Acidic residues" evidence="5">
    <location>
        <begin position="186"/>
        <end position="206"/>
    </location>
</feature>
<sequence length="765" mass="85958">MSSYRPSYPPRRGNGSHSNARENRNYGRYNSRSSHHLPPPPGTGDTWRNPWPEDREYRRHSSRSRSPSRHLGHYDSYREAGSGRRSGAHDDYRPDARPPQGDFTFRMDKPSGVGEAATGDSYRPYPGNDRRRTGRTRGGPYRGRGRGGYQKIIPAERELLRERRDGVDENLVAESDAGIVYRDIDELSDDEEADMEISDNSDDESGEPSSKRARRSGNDDSGNSVPKWSNPDPYTALPPPDAAERKKRDMVKMIRKARVDDTAADKLAASTEAEDFISFDLDEPGDNDKAEEAEEEEIILPPSEPPSPPPPPPSDPAPPAQFSPNSARDPPSGPRADRDKRPAANSSAASTAPSTPATSNKPAGLPPKPLVADDALGSRKRTADDHIKPPTYGPLKKVNKMPVGGSILPEWQITKDEDPTPWIQADHSKTSDMSVWLHKEIIDFYEVVRPRDFEHEMRTQLVERLRRSLRTSHFYKDCDVRPFGSYMSGLYLPTADMDLVVCAKSWLDGAHSNFFGIRALRNFGRFLAQNKVTHYNSMEFIASAKVPLVKYIDNITGLRVDISFDRLDGPQAVKTFAEWRKQYPAMPILVTMIKHFLAMRGLNEPVNGGIGSFTVTCMVVSMLQLMPQVQSRNLIPEHHLGEMMMEFLDLYGNRFDYVNTAIRMNPPGYVHKTRVRDVVYKNMDRISVIDPNNPANDISGGSSNAGRILEEFSIAHKMLKKRMNELAHQGSRTDGPASILETIFAGNYSSFRLQRAHLRKLYDSR</sequence>
<dbReference type="InterPro" id="IPR043519">
    <property type="entry name" value="NT_sf"/>
</dbReference>
<keyword evidence="9" id="KW-1185">Reference proteome</keyword>
<dbReference type="PANTHER" id="PTHR23092">
    <property type="entry name" value="POLY(A) RNA POLYMERASE"/>
    <property type="match status" value="1"/>
</dbReference>
<feature type="region of interest" description="Disordered" evidence="5">
    <location>
        <begin position="1"/>
        <end position="400"/>
    </location>
</feature>
<feature type="compositionally biased region" description="Basic and acidic residues" evidence="5">
    <location>
        <begin position="72"/>
        <end position="96"/>
    </location>
</feature>
<dbReference type="InterPro" id="IPR045862">
    <property type="entry name" value="Trf4-like"/>
</dbReference>
<dbReference type="Gene3D" id="3.30.460.10">
    <property type="entry name" value="Beta Polymerase, domain 2"/>
    <property type="match status" value="1"/>
</dbReference>
<feature type="compositionally biased region" description="Basic and acidic residues" evidence="5">
    <location>
        <begin position="154"/>
        <end position="167"/>
    </location>
</feature>
<feature type="compositionally biased region" description="Pro residues" evidence="5">
    <location>
        <begin position="302"/>
        <end position="321"/>
    </location>
</feature>
<comment type="similarity">
    <text evidence="1">Belongs to the DNA polymerase type-B-like family.</text>
</comment>
<dbReference type="SUPFAM" id="SSF81631">
    <property type="entry name" value="PAP/OAS1 substrate-binding domain"/>
    <property type="match status" value="1"/>
</dbReference>
<dbReference type="GO" id="GO:0043634">
    <property type="term" value="P:polyadenylation-dependent ncRNA catabolic process"/>
    <property type="evidence" value="ECO:0007669"/>
    <property type="project" value="TreeGrafter"/>
</dbReference>
<dbReference type="Pfam" id="PF22600">
    <property type="entry name" value="MTPAP-like_central"/>
    <property type="match status" value="1"/>
</dbReference>
<dbReference type="GO" id="GO:0046872">
    <property type="term" value="F:metal ion binding"/>
    <property type="evidence" value="ECO:0007669"/>
    <property type="project" value="UniProtKB-KW"/>
</dbReference>
<dbReference type="AlphaFoldDB" id="A0A066WYX6"/>
<evidence type="ECO:0000256" key="3">
    <source>
        <dbReference type="ARBA" id="ARBA00022723"/>
    </source>
</evidence>
<accession>A0A066WYX6</accession>
<proteinExistence type="inferred from homology"/>
<dbReference type="OrthoDB" id="273917at2759"/>
<dbReference type="GO" id="GO:0003729">
    <property type="term" value="F:mRNA binding"/>
    <property type="evidence" value="ECO:0007669"/>
    <property type="project" value="TreeGrafter"/>
</dbReference>
<comment type="caution">
    <text evidence="8">The sequence shown here is derived from an EMBL/GenBank/DDBJ whole genome shotgun (WGS) entry which is preliminary data.</text>
</comment>
<dbReference type="GO" id="GO:0031123">
    <property type="term" value="P:RNA 3'-end processing"/>
    <property type="evidence" value="ECO:0007669"/>
    <property type="project" value="TreeGrafter"/>
</dbReference>
<evidence type="ECO:0000256" key="4">
    <source>
        <dbReference type="ARBA" id="ARBA00022842"/>
    </source>
</evidence>
<dbReference type="PANTHER" id="PTHR23092:SF15">
    <property type="entry name" value="INACTIVE NON-CANONICAL POLY(A) RNA POLYMERASE PROTEIN TRF4-2-RELATED"/>
    <property type="match status" value="1"/>
</dbReference>
<evidence type="ECO:0000259" key="6">
    <source>
        <dbReference type="Pfam" id="PF03828"/>
    </source>
</evidence>
<dbReference type="GO" id="GO:0010605">
    <property type="term" value="P:negative regulation of macromolecule metabolic process"/>
    <property type="evidence" value="ECO:0007669"/>
    <property type="project" value="UniProtKB-ARBA"/>
</dbReference>
<feature type="compositionally biased region" description="Basic residues" evidence="5">
    <location>
        <begin position="60"/>
        <end position="71"/>
    </location>
</feature>
<keyword evidence="4" id="KW-0460">Magnesium</keyword>
<dbReference type="CDD" id="cd05402">
    <property type="entry name" value="NT_PAP_TUTase"/>
    <property type="match status" value="1"/>
</dbReference>
<organism evidence="8 9">
    <name type="scientific">Colletotrichum sublineola</name>
    <name type="common">Sorghum anthracnose fungus</name>
    <dbReference type="NCBI Taxonomy" id="1173701"/>
    <lineage>
        <taxon>Eukaryota</taxon>
        <taxon>Fungi</taxon>
        <taxon>Dikarya</taxon>
        <taxon>Ascomycota</taxon>
        <taxon>Pezizomycotina</taxon>
        <taxon>Sordariomycetes</taxon>
        <taxon>Hypocreomycetidae</taxon>
        <taxon>Glomerellales</taxon>
        <taxon>Glomerellaceae</taxon>
        <taxon>Colletotrichum</taxon>
        <taxon>Colletotrichum graminicola species complex</taxon>
    </lineage>
</organism>
<reference evidence="9" key="1">
    <citation type="journal article" date="2014" name="Genome Announc.">
        <title>Draft genome sequence of Colletotrichum sublineola, a destructive pathogen of cultivated sorghum.</title>
        <authorList>
            <person name="Baroncelli R."/>
            <person name="Sanz-Martin J.M."/>
            <person name="Rech G.E."/>
            <person name="Sukno S.A."/>
            <person name="Thon M.R."/>
        </authorList>
    </citation>
    <scope>NUCLEOTIDE SEQUENCE [LARGE SCALE GENOMIC DNA]</scope>
    <source>
        <strain evidence="9">TX430BB</strain>
    </source>
</reference>
<dbReference type="OMA" id="IPEHHLG"/>
<feature type="compositionally biased region" description="Acidic residues" evidence="5">
    <location>
        <begin position="272"/>
        <end position="298"/>
    </location>
</feature>
<dbReference type="InterPro" id="IPR054708">
    <property type="entry name" value="MTPAP-like_central"/>
</dbReference>
<keyword evidence="3" id="KW-0479">Metal-binding</keyword>
<dbReference type="GO" id="GO:0005730">
    <property type="term" value="C:nucleolus"/>
    <property type="evidence" value="ECO:0007669"/>
    <property type="project" value="TreeGrafter"/>
</dbReference>
<dbReference type="Proteomes" id="UP000027238">
    <property type="component" value="Unassembled WGS sequence"/>
</dbReference>
<evidence type="ECO:0000259" key="7">
    <source>
        <dbReference type="Pfam" id="PF22600"/>
    </source>
</evidence>
<feature type="compositionally biased region" description="Low complexity" evidence="5">
    <location>
        <begin position="343"/>
        <end position="360"/>
    </location>
</feature>
<dbReference type="EC" id="2.7.7.19" evidence="2"/>
<feature type="domain" description="Poly(A) RNA polymerase mitochondrial-like central palm" evidence="7">
    <location>
        <begin position="437"/>
        <end position="569"/>
    </location>
</feature>
<feature type="compositionally biased region" description="Basic and acidic residues" evidence="5">
    <location>
        <begin position="242"/>
        <end position="264"/>
    </location>
</feature>
<dbReference type="STRING" id="1173701.A0A066WYX6"/>
<dbReference type="Pfam" id="PF03828">
    <property type="entry name" value="PAP_assoc"/>
    <property type="match status" value="1"/>
</dbReference>
<evidence type="ECO:0000313" key="8">
    <source>
        <dbReference type="EMBL" id="KDN62103.1"/>
    </source>
</evidence>
<evidence type="ECO:0000256" key="5">
    <source>
        <dbReference type="SAM" id="MobiDB-lite"/>
    </source>
</evidence>
<dbReference type="EMBL" id="JMSE01001355">
    <property type="protein sequence ID" value="KDN62103.1"/>
    <property type="molecule type" value="Genomic_DNA"/>
</dbReference>
<gene>
    <name evidence="8" type="ORF">CSUB01_12074</name>
</gene>
<dbReference type="Gene3D" id="1.10.1410.10">
    <property type="match status" value="1"/>
</dbReference>
<evidence type="ECO:0000313" key="9">
    <source>
        <dbReference type="Proteomes" id="UP000027238"/>
    </source>
</evidence>
<dbReference type="InterPro" id="IPR002058">
    <property type="entry name" value="PAP_assoc"/>
</dbReference>
<evidence type="ECO:0000256" key="1">
    <source>
        <dbReference type="ARBA" id="ARBA00008593"/>
    </source>
</evidence>
<name>A0A066WYX6_COLSU</name>
<dbReference type="SUPFAM" id="SSF81301">
    <property type="entry name" value="Nucleotidyltransferase"/>
    <property type="match status" value="1"/>
</dbReference>
<protein>
    <recommendedName>
        <fullName evidence="2">polynucleotide adenylyltransferase</fullName>
        <ecNumber evidence="2">2.7.7.19</ecNumber>
    </recommendedName>
</protein>
<feature type="domain" description="PAP-associated" evidence="6">
    <location>
        <begin position="639"/>
        <end position="696"/>
    </location>
</feature>
<dbReference type="HOGENOM" id="CLU_013572_2_0_1"/>
<evidence type="ECO:0000256" key="2">
    <source>
        <dbReference type="ARBA" id="ARBA00012388"/>
    </source>
</evidence>
<dbReference type="GO" id="GO:0031499">
    <property type="term" value="C:TRAMP complex"/>
    <property type="evidence" value="ECO:0007669"/>
    <property type="project" value="TreeGrafter"/>
</dbReference>
<feature type="compositionally biased region" description="Gly residues" evidence="5">
    <location>
        <begin position="136"/>
        <end position="148"/>
    </location>
</feature>
<dbReference type="eggNOG" id="KOG1906">
    <property type="taxonomic scope" value="Eukaryota"/>
</dbReference>